<dbReference type="PANTHER" id="PTHR34853">
    <property type="match status" value="1"/>
</dbReference>
<dbReference type="Pfam" id="PF03583">
    <property type="entry name" value="LIP"/>
    <property type="match status" value="1"/>
</dbReference>
<dbReference type="SUPFAM" id="SSF53474">
    <property type="entry name" value="alpha/beta-Hydrolases"/>
    <property type="match status" value="1"/>
</dbReference>
<name>A0A5R8NBZ9_9NOCA</name>
<evidence type="ECO:0000313" key="2">
    <source>
        <dbReference type="Proteomes" id="UP000306378"/>
    </source>
</evidence>
<evidence type="ECO:0000313" key="1">
    <source>
        <dbReference type="EMBL" id="TLF73190.1"/>
    </source>
</evidence>
<dbReference type="Gene3D" id="1.10.260.130">
    <property type="match status" value="1"/>
</dbReference>
<dbReference type="PANTHER" id="PTHR34853:SF1">
    <property type="entry name" value="LIPASE 5"/>
    <property type="match status" value="1"/>
</dbReference>
<gene>
    <name evidence="1" type="ORF">FEK34_26985</name>
</gene>
<dbReference type="GO" id="GO:0004806">
    <property type="term" value="F:triacylglycerol lipase activity"/>
    <property type="evidence" value="ECO:0007669"/>
    <property type="project" value="InterPro"/>
</dbReference>
<protein>
    <submittedName>
        <fullName evidence="1">Lipase</fullName>
    </submittedName>
</protein>
<proteinExistence type="predicted"/>
<dbReference type="EMBL" id="VBUT01000013">
    <property type="protein sequence ID" value="TLF73190.1"/>
    <property type="molecule type" value="Genomic_DNA"/>
</dbReference>
<dbReference type="InterPro" id="IPR029058">
    <property type="entry name" value="AB_hydrolase_fold"/>
</dbReference>
<reference evidence="1 2" key="1">
    <citation type="submission" date="2019-05" db="EMBL/GenBank/DDBJ databases">
        <title>Genomes sequences of two Nocardia cyriacigeorgica environmental isolates, type strains Nocardia asteroides ATCC 19247 and Nocardia cyriacigeorgica DSM 44484.</title>
        <authorList>
            <person name="Vautrin F."/>
            <person name="Bergeron E."/>
            <person name="Dubost A."/>
            <person name="Abrouk D."/>
            <person name="Rodriguez Nava V."/>
            <person name="Pujic P."/>
        </authorList>
    </citation>
    <scope>NUCLEOTIDE SEQUENCE [LARGE SCALE GENOMIC DNA]</scope>
    <source>
        <strain evidence="1 2">EML 446</strain>
    </source>
</reference>
<dbReference type="Proteomes" id="UP000306378">
    <property type="component" value="Unassembled WGS sequence"/>
</dbReference>
<dbReference type="InterPro" id="IPR005152">
    <property type="entry name" value="Lipase_secreted"/>
</dbReference>
<sequence length="412" mass="42643">MKHTCRRARPSRAGRLAQLTIAVALGAGMLAGPVVANAEEPPTATAPPAVSASGGAPGDVISAEPYSFKVVPGLPTPTKAWKIFYRSTDALGQPNVVSGTVIVPEDGKTGTRPLVTYAVGTVGMGDQCAPSATFIQGKNVEGMSVGKMLLRGWAVAVTDYPGLGTPGDHPYLVGRSEGPAVLDAARAAQRLPEMQQAGVSTASPVGIAGYSQGGQASAWAAELAGEYAPELQVKGASSGGVPADVLKDAIDKNGSDGNPAASLMVAIGHDVAYPELDLDSYLTAQGRDLVQKLRGGCVLDNVRAGLGHSLDEVLARDPLDNPQWRQRLGENRLGSRSTGFPLYLFHGTTDQIVSYGLGEQLRADWCAAGNTVEWHSYPLADHMGAVLIGGDDAVDWLADRLDGKPAQGNCGS</sequence>
<dbReference type="AlphaFoldDB" id="A0A5R8NBZ9"/>
<dbReference type="GO" id="GO:0016042">
    <property type="term" value="P:lipid catabolic process"/>
    <property type="evidence" value="ECO:0007669"/>
    <property type="project" value="InterPro"/>
</dbReference>
<comment type="caution">
    <text evidence="1">The sequence shown here is derived from an EMBL/GenBank/DDBJ whole genome shotgun (WGS) entry which is preliminary data.</text>
</comment>
<accession>A0A5R8NBZ9</accession>
<dbReference type="RefSeq" id="WP_138452347.1">
    <property type="nucleotide sequence ID" value="NZ_VBUT01000013.1"/>
</dbReference>
<organism evidence="1 2">
    <name type="scientific">Nocardia cyriacigeorgica</name>
    <dbReference type="NCBI Taxonomy" id="135487"/>
    <lineage>
        <taxon>Bacteria</taxon>
        <taxon>Bacillati</taxon>
        <taxon>Actinomycetota</taxon>
        <taxon>Actinomycetes</taxon>
        <taxon>Mycobacteriales</taxon>
        <taxon>Nocardiaceae</taxon>
        <taxon>Nocardia</taxon>
    </lineage>
</organism>
<dbReference type="Gene3D" id="3.40.50.1820">
    <property type="entry name" value="alpha/beta hydrolase"/>
    <property type="match status" value="1"/>
</dbReference>
<dbReference type="PIRSF" id="PIRSF029171">
    <property type="entry name" value="Esterase_LipA"/>
    <property type="match status" value="1"/>
</dbReference>